<evidence type="ECO:0000259" key="2">
    <source>
        <dbReference type="SMART" id="SM00642"/>
    </source>
</evidence>
<dbReference type="InterPro" id="IPR006047">
    <property type="entry name" value="GH13_cat_dom"/>
</dbReference>
<evidence type="ECO:0000256" key="1">
    <source>
        <dbReference type="ARBA" id="ARBA00008061"/>
    </source>
</evidence>
<feature type="domain" description="Glycosyl hydrolase family 13 catalytic" evidence="2">
    <location>
        <begin position="31"/>
        <end position="408"/>
    </location>
</feature>
<evidence type="ECO:0000313" key="3">
    <source>
        <dbReference type="EMBL" id="TDL78397.1"/>
    </source>
</evidence>
<dbReference type="SMART" id="SM00642">
    <property type="entry name" value="Aamy"/>
    <property type="match status" value="1"/>
</dbReference>
<sequence>MAITTPARPCIPMAARSLEHRDWRRAPSIYAIYPRSFNDTTGSGEGDLNGIIERLDYVQSLGVDAIWLCPFYVSPMADGGYDIADHRGVDPRYGTIEDFDRLVARAHELRLKVLVDQVFNHTSIEHPWFQASIDGDDEKAECYVWRDPKPDGTAPNNWLSQFGPPAWTWNHRRHQYYHHQFLSCQPNLNLRHPKVQEMYRDTLQFWLDRGVDGFRFDVVTAYLFDPEMRDNPPARPVVLSKVTGPTYNPYSYQDHVHDLLPGDGAAYTENIREWAGPDALLIGESNTGNQSIEQALAFSQEGRLDFCYTTDPAERGNGPLVFKGLLEALGGNWKAPWWFTSHDQPRHNSTLGDGTPESAKFYATLLAVLPGAAILFQGEELGLPQPELSKAETSDPFDLLYWPDTPGRQGPRVPIPWTEDKAGYGFTDGTPWLPMRWEDGLSVEAQEDDPDSVLNHYRAAMAWRRETGATDPDGCSVDASDSVLALRVSRGGKSWLAVFNFSGDLLPVPGRHHETPELGSGWTGTALREWGAAIWRVPPDEVDNGSACG</sequence>
<protein>
    <submittedName>
        <fullName evidence="3">Alpha-amylase</fullName>
    </submittedName>
</protein>
<dbReference type="AlphaFoldDB" id="A0A4R6A6P8"/>
<dbReference type="PANTHER" id="PTHR10357:SF179">
    <property type="entry name" value="NEUTRAL AND BASIC AMINO ACID TRANSPORT PROTEIN RBAT"/>
    <property type="match status" value="1"/>
</dbReference>
<dbReference type="Gene3D" id="3.20.20.80">
    <property type="entry name" value="Glycosidases"/>
    <property type="match status" value="1"/>
</dbReference>
<gene>
    <name evidence="3" type="ORF">E2L08_10670</name>
</gene>
<comment type="similarity">
    <text evidence="1">Belongs to the glycosyl hydrolase 13 family.</text>
</comment>
<dbReference type="EMBL" id="SNAA01000011">
    <property type="protein sequence ID" value="TDL78397.1"/>
    <property type="molecule type" value="Genomic_DNA"/>
</dbReference>
<dbReference type="OrthoDB" id="9805159at2"/>
<organism evidence="3 4">
    <name type="scientific">Palleronia sediminis</name>
    <dbReference type="NCBI Taxonomy" id="2547833"/>
    <lineage>
        <taxon>Bacteria</taxon>
        <taxon>Pseudomonadati</taxon>
        <taxon>Pseudomonadota</taxon>
        <taxon>Alphaproteobacteria</taxon>
        <taxon>Rhodobacterales</taxon>
        <taxon>Roseobacteraceae</taxon>
        <taxon>Palleronia</taxon>
    </lineage>
</organism>
<comment type="caution">
    <text evidence="3">The sequence shown here is derived from an EMBL/GenBank/DDBJ whole genome shotgun (WGS) entry which is preliminary data.</text>
</comment>
<evidence type="ECO:0000313" key="4">
    <source>
        <dbReference type="Proteomes" id="UP000295701"/>
    </source>
</evidence>
<dbReference type="SUPFAM" id="SSF51445">
    <property type="entry name" value="(Trans)glycosidases"/>
    <property type="match status" value="1"/>
</dbReference>
<keyword evidence="4" id="KW-1185">Reference proteome</keyword>
<dbReference type="Gene3D" id="3.90.400.10">
    <property type="entry name" value="Oligo-1,6-glucosidase, Domain 2"/>
    <property type="match status" value="1"/>
</dbReference>
<dbReference type="PANTHER" id="PTHR10357">
    <property type="entry name" value="ALPHA-AMYLASE FAMILY MEMBER"/>
    <property type="match status" value="1"/>
</dbReference>
<dbReference type="InterPro" id="IPR045857">
    <property type="entry name" value="O16G_dom_2"/>
</dbReference>
<accession>A0A4R6A6P8</accession>
<dbReference type="Pfam" id="PF00128">
    <property type="entry name" value="Alpha-amylase"/>
    <property type="match status" value="1"/>
</dbReference>
<reference evidence="3 4" key="1">
    <citation type="submission" date="2019-03" db="EMBL/GenBank/DDBJ databases">
        <title>Primorskyibacter sp. SS33 isolated from sediments.</title>
        <authorList>
            <person name="Xunke S."/>
        </authorList>
    </citation>
    <scope>NUCLEOTIDE SEQUENCE [LARGE SCALE GENOMIC DNA]</scope>
    <source>
        <strain evidence="3 4">SS33</strain>
    </source>
</reference>
<proteinExistence type="inferred from homology"/>
<dbReference type="InterPro" id="IPR017853">
    <property type="entry name" value="GH"/>
</dbReference>
<name>A0A4R6A6P8_9RHOB</name>
<dbReference type="GO" id="GO:0004556">
    <property type="term" value="F:alpha-amylase activity"/>
    <property type="evidence" value="ECO:0007669"/>
    <property type="project" value="TreeGrafter"/>
</dbReference>
<dbReference type="GO" id="GO:0009313">
    <property type="term" value="P:oligosaccharide catabolic process"/>
    <property type="evidence" value="ECO:0007669"/>
    <property type="project" value="TreeGrafter"/>
</dbReference>
<dbReference type="Proteomes" id="UP000295701">
    <property type="component" value="Unassembled WGS sequence"/>
</dbReference>